<gene>
    <name evidence="2" type="ORF">M422DRAFT_177510</name>
</gene>
<organism evidence="2 3">
    <name type="scientific">Sphaerobolus stellatus (strain SS14)</name>
    <dbReference type="NCBI Taxonomy" id="990650"/>
    <lineage>
        <taxon>Eukaryota</taxon>
        <taxon>Fungi</taxon>
        <taxon>Dikarya</taxon>
        <taxon>Basidiomycota</taxon>
        <taxon>Agaricomycotina</taxon>
        <taxon>Agaricomycetes</taxon>
        <taxon>Phallomycetidae</taxon>
        <taxon>Geastrales</taxon>
        <taxon>Sphaerobolaceae</taxon>
        <taxon>Sphaerobolus</taxon>
    </lineage>
</organism>
<evidence type="ECO:0000256" key="1">
    <source>
        <dbReference type="SAM" id="Phobius"/>
    </source>
</evidence>
<evidence type="ECO:0000313" key="2">
    <source>
        <dbReference type="EMBL" id="KIJ37851.1"/>
    </source>
</evidence>
<feature type="transmembrane region" description="Helical" evidence="1">
    <location>
        <begin position="18"/>
        <end position="36"/>
    </location>
</feature>
<keyword evidence="1" id="KW-0812">Transmembrane</keyword>
<reference evidence="2 3" key="1">
    <citation type="submission" date="2014-06" db="EMBL/GenBank/DDBJ databases">
        <title>Evolutionary Origins and Diversification of the Mycorrhizal Mutualists.</title>
        <authorList>
            <consortium name="DOE Joint Genome Institute"/>
            <consortium name="Mycorrhizal Genomics Consortium"/>
            <person name="Kohler A."/>
            <person name="Kuo A."/>
            <person name="Nagy L.G."/>
            <person name="Floudas D."/>
            <person name="Copeland A."/>
            <person name="Barry K.W."/>
            <person name="Cichocki N."/>
            <person name="Veneault-Fourrey C."/>
            <person name="LaButti K."/>
            <person name="Lindquist E.A."/>
            <person name="Lipzen A."/>
            <person name="Lundell T."/>
            <person name="Morin E."/>
            <person name="Murat C."/>
            <person name="Riley R."/>
            <person name="Ohm R."/>
            <person name="Sun H."/>
            <person name="Tunlid A."/>
            <person name="Henrissat B."/>
            <person name="Grigoriev I.V."/>
            <person name="Hibbett D.S."/>
            <person name="Martin F."/>
        </authorList>
    </citation>
    <scope>NUCLEOTIDE SEQUENCE [LARGE SCALE GENOMIC DNA]</scope>
    <source>
        <strain evidence="2 3">SS14</strain>
    </source>
</reference>
<dbReference type="AlphaFoldDB" id="A0A0C9VK89"/>
<dbReference type="EMBL" id="KN837166">
    <property type="protein sequence ID" value="KIJ37851.1"/>
    <property type="molecule type" value="Genomic_DNA"/>
</dbReference>
<keyword evidence="3" id="KW-1185">Reference proteome</keyword>
<sequence>KNCIVLSKHKLLNILRGFIFHIAYGIFLAVAQFFLLKPNQYGLGTSTPIRSLSTAFDPSPKLICVNETGRNTSPSHNR</sequence>
<name>A0A0C9VK89_SPHS4</name>
<feature type="non-terminal residue" evidence="2">
    <location>
        <position position="1"/>
    </location>
</feature>
<protein>
    <submittedName>
        <fullName evidence="2">Uncharacterized protein</fullName>
    </submittedName>
</protein>
<evidence type="ECO:0000313" key="3">
    <source>
        <dbReference type="Proteomes" id="UP000054279"/>
    </source>
</evidence>
<proteinExistence type="predicted"/>
<keyword evidence="1" id="KW-0472">Membrane</keyword>
<dbReference type="OrthoDB" id="8061355at2759"/>
<keyword evidence="1" id="KW-1133">Transmembrane helix</keyword>
<dbReference type="HOGENOM" id="CLU_174467_0_0_1"/>
<dbReference type="Proteomes" id="UP000054279">
    <property type="component" value="Unassembled WGS sequence"/>
</dbReference>
<accession>A0A0C9VK89</accession>